<reference evidence="7" key="2">
    <citation type="journal article" date="2022" name="Microb. Genom.">
        <title>A chromosome-scale genome assembly of the tomato pathogen Cladosporium fulvum reveals a compartmentalized genome architecture and the presence of a dispensable chromosome.</title>
        <authorList>
            <person name="Zaccaron A.Z."/>
            <person name="Chen L.H."/>
            <person name="Samaras A."/>
            <person name="Stergiopoulos I."/>
        </authorList>
    </citation>
    <scope>NUCLEOTIDE SEQUENCE</scope>
    <source>
        <strain evidence="7">Race5_Kim</strain>
    </source>
</reference>
<keyword evidence="3 6" id="KW-0812">Transmembrane</keyword>
<feature type="transmembrane region" description="Helical" evidence="6">
    <location>
        <begin position="116"/>
        <end position="137"/>
    </location>
</feature>
<dbReference type="AlphaFoldDB" id="A0A9Q8PMQ6"/>
<evidence type="ECO:0000256" key="1">
    <source>
        <dbReference type="ARBA" id="ARBA00004141"/>
    </source>
</evidence>
<protein>
    <recommendedName>
        <fullName evidence="9">MFS general substrate transporter</fullName>
    </recommendedName>
</protein>
<proteinExistence type="predicted"/>
<dbReference type="Gene3D" id="1.20.1250.20">
    <property type="entry name" value="MFS general substrate transporter like domains"/>
    <property type="match status" value="1"/>
</dbReference>
<evidence type="ECO:0000256" key="2">
    <source>
        <dbReference type="ARBA" id="ARBA00022448"/>
    </source>
</evidence>
<dbReference type="Pfam" id="PF07690">
    <property type="entry name" value="MFS_1"/>
    <property type="match status" value="1"/>
</dbReference>
<keyword evidence="4 6" id="KW-1133">Transmembrane helix</keyword>
<feature type="transmembrane region" description="Helical" evidence="6">
    <location>
        <begin position="177"/>
        <end position="198"/>
    </location>
</feature>
<comment type="subcellular location">
    <subcellularLocation>
        <location evidence="1">Membrane</location>
        <topology evidence="1">Multi-pass membrane protein</topology>
    </subcellularLocation>
</comment>
<dbReference type="OMA" id="HAINVAC"/>
<gene>
    <name evidence="7" type="ORF">CLAFUR5_14100</name>
</gene>
<keyword evidence="2" id="KW-0813">Transport</keyword>
<feature type="transmembrane region" description="Helical" evidence="6">
    <location>
        <begin position="65"/>
        <end position="84"/>
    </location>
</feature>
<dbReference type="PANTHER" id="PTHR43791">
    <property type="entry name" value="PERMEASE-RELATED"/>
    <property type="match status" value="1"/>
</dbReference>
<organism evidence="7 8">
    <name type="scientific">Passalora fulva</name>
    <name type="common">Tomato leaf mold</name>
    <name type="synonym">Cladosporium fulvum</name>
    <dbReference type="NCBI Taxonomy" id="5499"/>
    <lineage>
        <taxon>Eukaryota</taxon>
        <taxon>Fungi</taxon>
        <taxon>Dikarya</taxon>
        <taxon>Ascomycota</taxon>
        <taxon>Pezizomycotina</taxon>
        <taxon>Dothideomycetes</taxon>
        <taxon>Dothideomycetidae</taxon>
        <taxon>Mycosphaerellales</taxon>
        <taxon>Mycosphaerellaceae</taxon>
        <taxon>Fulvia</taxon>
    </lineage>
</organism>
<dbReference type="SUPFAM" id="SSF103473">
    <property type="entry name" value="MFS general substrate transporter"/>
    <property type="match status" value="1"/>
</dbReference>
<keyword evidence="8" id="KW-1185">Reference proteome</keyword>
<dbReference type="Proteomes" id="UP000756132">
    <property type="component" value="Chromosome 13"/>
</dbReference>
<accession>A0A9Q8PMQ6</accession>
<dbReference type="InterPro" id="IPR011701">
    <property type="entry name" value="MFS"/>
</dbReference>
<feature type="transmembrane region" description="Helical" evidence="6">
    <location>
        <begin position="91"/>
        <end position="110"/>
    </location>
</feature>
<evidence type="ECO:0000256" key="5">
    <source>
        <dbReference type="ARBA" id="ARBA00023136"/>
    </source>
</evidence>
<dbReference type="EMBL" id="CP090175">
    <property type="protein sequence ID" value="UJO25308.1"/>
    <property type="molecule type" value="Genomic_DNA"/>
</dbReference>
<dbReference type="KEGG" id="ffu:CLAFUR5_14100"/>
<dbReference type="GO" id="GO:0016020">
    <property type="term" value="C:membrane"/>
    <property type="evidence" value="ECO:0007669"/>
    <property type="project" value="UniProtKB-SubCell"/>
</dbReference>
<dbReference type="PANTHER" id="PTHR43791:SF19">
    <property type="entry name" value="TRANSPORTER, PUTATIVE (AFU_ORTHOLOGUE AFUA_1G01812)-RELATED"/>
    <property type="match status" value="1"/>
</dbReference>
<dbReference type="OrthoDB" id="2962993at2759"/>
<sequence length="269" mass="30111">MSWWFVFDWPDTATFLAEEERLRVQHRLAQDNLFQTGKDHDKRHVIEALKDWKCWAYSVTEAGSFMVIYAFSLFLPTILGGMGYSGTHAQLLTVPPYAVAAVMTVVVNWIADHTQQRGICTMTIVAFAIVGFAMLLASDKSACPAGTFFGAMGIYPTIPNDLSWAANNVEGSYKRGVLLGIVVGAGNINGIVSSNIYIQSEKPRYRTGHSVVLAYLILFQFCGTLFIRTKLARENKKRRNGERDYLLEGKTEDEIVVAGDKRPDFMYTL</sequence>
<feature type="transmembrane region" description="Helical" evidence="6">
    <location>
        <begin position="210"/>
        <end position="229"/>
    </location>
</feature>
<dbReference type="RefSeq" id="XP_047769674.1">
    <property type="nucleotide sequence ID" value="XM_047913248.1"/>
</dbReference>
<keyword evidence="5 6" id="KW-0472">Membrane</keyword>
<evidence type="ECO:0000256" key="4">
    <source>
        <dbReference type="ARBA" id="ARBA00022989"/>
    </source>
</evidence>
<dbReference type="FunFam" id="1.20.1250.20:FF:000068">
    <property type="entry name" value="MFS general substrate transporter"/>
    <property type="match status" value="1"/>
</dbReference>
<dbReference type="GeneID" id="71993978"/>
<evidence type="ECO:0000256" key="6">
    <source>
        <dbReference type="SAM" id="Phobius"/>
    </source>
</evidence>
<evidence type="ECO:0008006" key="9">
    <source>
        <dbReference type="Google" id="ProtNLM"/>
    </source>
</evidence>
<dbReference type="InterPro" id="IPR036259">
    <property type="entry name" value="MFS_trans_sf"/>
</dbReference>
<evidence type="ECO:0000313" key="7">
    <source>
        <dbReference type="EMBL" id="UJO25308.1"/>
    </source>
</evidence>
<dbReference type="GO" id="GO:0022857">
    <property type="term" value="F:transmembrane transporter activity"/>
    <property type="evidence" value="ECO:0007669"/>
    <property type="project" value="InterPro"/>
</dbReference>
<name>A0A9Q8PMQ6_PASFU</name>
<reference evidence="7" key="1">
    <citation type="submission" date="2021-12" db="EMBL/GenBank/DDBJ databases">
        <authorList>
            <person name="Zaccaron A."/>
            <person name="Stergiopoulos I."/>
        </authorList>
    </citation>
    <scope>NUCLEOTIDE SEQUENCE</scope>
    <source>
        <strain evidence="7">Race5_Kim</strain>
    </source>
</reference>
<evidence type="ECO:0000256" key="3">
    <source>
        <dbReference type="ARBA" id="ARBA00022692"/>
    </source>
</evidence>
<evidence type="ECO:0000313" key="8">
    <source>
        <dbReference type="Proteomes" id="UP000756132"/>
    </source>
</evidence>